<reference evidence="12" key="1">
    <citation type="journal article" date="2019" name="Int. J. Syst. Evol. Microbiol.">
        <title>The Global Catalogue of Microorganisms (GCM) 10K type strain sequencing project: providing services to taxonomists for standard genome sequencing and annotation.</title>
        <authorList>
            <consortium name="The Broad Institute Genomics Platform"/>
            <consortium name="The Broad Institute Genome Sequencing Center for Infectious Disease"/>
            <person name="Wu L."/>
            <person name="Ma J."/>
        </authorList>
    </citation>
    <scope>NUCLEOTIDE SEQUENCE [LARGE SCALE GENOMIC DNA]</scope>
    <source>
        <strain evidence="12">CGMCC 1.12286</strain>
    </source>
</reference>
<proteinExistence type="predicted"/>
<evidence type="ECO:0000256" key="1">
    <source>
        <dbReference type="ARBA" id="ARBA00004651"/>
    </source>
</evidence>
<keyword evidence="6 9" id="KW-1133">Transmembrane helix</keyword>
<sequence length="415" mass="44648">MLHLVGSWEQTLMILFIIVGLGLIVSKLTEKPRIPDVAVFLVLGILLGPQVLHLVDAPSQSQVNQFILYLGATLILFDGGRAVQFDVLKRVYTSIALLVTVGVVVSALIVGTTAHFLLGSSWVWSLLLGGIVASTDPATLIPVFERVPVIARLQQTMETESAFNDATASVLVATLMTTLATHAGLHMGPAVGQFFQESLIGLAVGVVFGLIALWSVSRRGWGVLHEYGSIVMFVAAIGSYVMADKIHASGFMAAFAAGVITGNGKTFGWPLAEDTHIHIEHFDSVMTTIMRILIFVLLGTQVNFVVVYHYLWLGLLIVAVLMFVARPASVASCVFFDRIAKWDKREVAFMMWVRETGVIPAALAGSAVAAKIPQADVIMAITFLAILSTILVQATTTGVVAKRLGVNRDVPLEDL</sequence>
<evidence type="ECO:0000256" key="5">
    <source>
        <dbReference type="ARBA" id="ARBA00022692"/>
    </source>
</evidence>
<keyword evidence="7" id="KW-0406">Ion transport</keyword>
<dbReference type="RefSeq" id="WP_377940550.1">
    <property type="nucleotide sequence ID" value="NZ_JBHUCX010000002.1"/>
</dbReference>
<keyword evidence="4" id="KW-1003">Cell membrane</keyword>
<dbReference type="PANTHER" id="PTHR32507:SF0">
    <property type="entry name" value="NA(+)_H(+) ANTIPORTER 2-RELATED"/>
    <property type="match status" value="1"/>
</dbReference>
<feature type="transmembrane region" description="Helical" evidence="9">
    <location>
        <begin position="37"/>
        <end position="54"/>
    </location>
</feature>
<organism evidence="11 12">
    <name type="scientific">Alicyclobacillus fodiniaquatilis</name>
    <dbReference type="NCBI Taxonomy" id="1661150"/>
    <lineage>
        <taxon>Bacteria</taxon>
        <taxon>Bacillati</taxon>
        <taxon>Bacillota</taxon>
        <taxon>Bacilli</taxon>
        <taxon>Bacillales</taxon>
        <taxon>Alicyclobacillaceae</taxon>
        <taxon>Alicyclobacillus</taxon>
    </lineage>
</organism>
<dbReference type="Proteomes" id="UP001597079">
    <property type="component" value="Unassembled WGS sequence"/>
</dbReference>
<protein>
    <submittedName>
        <fullName evidence="11">Cation:proton antiporter</fullName>
    </submittedName>
</protein>
<feature type="transmembrane region" description="Helical" evidence="9">
    <location>
        <begin position="66"/>
        <end position="83"/>
    </location>
</feature>
<evidence type="ECO:0000313" key="12">
    <source>
        <dbReference type="Proteomes" id="UP001597079"/>
    </source>
</evidence>
<keyword evidence="5 9" id="KW-0812">Transmembrane</keyword>
<gene>
    <name evidence="11" type="ORF">ACFSB2_00510</name>
</gene>
<feature type="transmembrane region" description="Helical" evidence="9">
    <location>
        <begin position="166"/>
        <end position="187"/>
    </location>
</feature>
<comment type="subcellular location">
    <subcellularLocation>
        <location evidence="1">Cell membrane</location>
        <topology evidence="1">Multi-pass membrane protein</topology>
    </subcellularLocation>
</comment>
<evidence type="ECO:0000313" key="11">
    <source>
        <dbReference type="EMBL" id="MFD1673202.1"/>
    </source>
</evidence>
<evidence type="ECO:0000259" key="10">
    <source>
        <dbReference type="Pfam" id="PF00999"/>
    </source>
</evidence>
<evidence type="ECO:0000256" key="6">
    <source>
        <dbReference type="ARBA" id="ARBA00022989"/>
    </source>
</evidence>
<feature type="transmembrane region" description="Helical" evidence="9">
    <location>
        <begin position="223"/>
        <end position="243"/>
    </location>
</feature>
<dbReference type="Pfam" id="PF00999">
    <property type="entry name" value="Na_H_Exchanger"/>
    <property type="match status" value="1"/>
</dbReference>
<feature type="transmembrane region" description="Helical" evidence="9">
    <location>
        <begin position="317"/>
        <end position="340"/>
    </location>
</feature>
<keyword evidence="12" id="KW-1185">Reference proteome</keyword>
<dbReference type="InterPro" id="IPR006153">
    <property type="entry name" value="Cation/H_exchanger_TM"/>
</dbReference>
<feature type="transmembrane region" description="Helical" evidence="9">
    <location>
        <begin position="95"/>
        <end position="118"/>
    </location>
</feature>
<evidence type="ECO:0000256" key="2">
    <source>
        <dbReference type="ARBA" id="ARBA00022448"/>
    </source>
</evidence>
<evidence type="ECO:0000256" key="8">
    <source>
        <dbReference type="ARBA" id="ARBA00023136"/>
    </source>
</evidence>
<feature type="transmembrane region" description="Helical" evidence="9">
    <location>
        <begin position="352"/>
        <end position="372"/>
    </location>
</feature>
<keyword evidence="2" id="KW-0813">Transport</keyword>
<dbReference type="EMBL" id="JBHUCX010000002">
    <property type="protein sequence ID" value="MFD1673202.1"/>
    <property type="molecule type" value="Genomic_DNA"/>
</dbReference>
<feature type="transmembrane region" description="Helical" evidence="9">
    <location>
        <begin position="378"/>
        <end position="401"/>
    </location>
</feature>
<dbReference type="Gene3D" id="1.20.1530.20">
    <property type="match status" value="1"/>
</dbReference>
<evidence type="ECO:0000256" key="9">
    <source>
        <dbReference type="SAM" id="Phobius"/>
    </source>
</evidence>
<keyword evidence="3" id="KW-0050">Antiport</keyword>
<feature type="domain" description="Cation/H+ exchanger transmembrane" evidence="10">
    <location>
        <begin position="21"/>
        <end position="402"/>
    </location>
</feature>
<feature type="transmembrane region" description="Helical" evidence="9">
    <location>
        <begin position="6"/>
        <end position="25"/>
    </location>
</feature>
<evidence type="ECO:0000256" key="4">
    <source>
        <dbReference type="ARBA" id="ARBA00022475"/>
    </source>
</evidence>
<accession>A0ABW4JAH2</accession>
<feature type="transmembrane region" description="Helical" evidence="9">
    <location>
        <begin position="199"/>
        <end position="217"/>
    </location>
</feature>
<dbReference type="InterPro" id="IPR038770">
    <property type="entry name" value="Na+/solute_symporter_sf"/>
</dbReference>
<evidence type="ECO:0000256" key="3">
    <source>
        <dbReference type="ARBA" id="ARBA00022449"/>
    </source>
</evidence>
<name>A0ABW4JAH2_9BACL</name>
<keyword evidence="8 9" id="KW-0472">Membrane</keyword>
<dbReference type="PANTHER" id="PTHR32507">
    <property type="entry name" value="NA(+)/H(+) ANTIPORTER 1"/>
    <property type="match status" value="1"/>
</dbReference>
<comment type="caution">
    <text evidence="11">The sequence shown here is derived from an EMBL/GenBank/DDBJ whole genome shotgun (WGS) entry which is preliminary data.</text>
</comment>
<evidence type="ECO:0000256" key="7">
    <source>
        <dbReference type="ARBA" id="ARBA00023065"/>
    </source>
</evidence>